<dbReference type="InParanoid" id="A0A4R6QMQ8"/>
<accession>A0A4R6QMQ8</accession>
<dbReference type="Proteomes" id="UP000295361">
    <property type="component" value="Unassembled WGS sequence"/>
</dbReference>
<dbReference type="PROSITE" id="PS00409">
    <property type="entry name" value="PROKAR_NTER_METHYL"/>
    <property type="match status" value="1"/>
</dbReference>
<evidence type="ECO:0000313" key="3">
    <source>
        <dbReference type="Proteomes" id="UP000295361"/>
    </source>
</evidence>
<dbReference type="Pfam" id="PF07963">
    <property type="entry name" value="N_methyl"/>
    <property type="match status" value="1"/>
</dbReference>
<gene>
    <name evidence="2" type="ORF">DES47_103407</name>
</gene>
<protein>
    <submittedName>
        <fullName evidence="2">Prepilin-type N-terminal cleavage/methylation domain-containing protein</fullName>
    </submittedName>
</protein>
<dbReference type="OrthoDB" id="8910951at2"/>
<proteinExistence type="predicted"/>
<dbReference type="NCBIfam" id="TIGR02532">
    <property type="entry name" value="IV_pilin_GFxxxE"/>
    <property type="match status" value="1"/>
</dbReference>
<comment type="caution">
    <text evidence="2">The sequence shown here is derived from an EMBL/GenBank/DDBJ whole genome shotgun (WGS) entry which is preliminary data.</text>
</comment>
<reference evidence="2 3" key="1">
    <citation type="submission" date="2019-03" db="EMBL/GenBank/DDBJ databases">
        <title>Genomic Encyclopedia of Type Strains, Phase IV (KMG-IV): sequencing the most valuable type-strain genomes for metagenomic binning, comparative biology and taxonomic classification.</title>
        <authorList>
            <person name="Goeker M."/>
        </authorList>
    </citation>
    <scope>NUCLEOTIDE SEQUENCE [LARGE SCALE GENOMIC DNA]</scope>
    <source>
        <strain evidence="2 3">DSM 16998</strain>
    </source>
</reference>
<feature type="transmembrane region" description="Helical" evidence="1">
    <location>
        <begin position="12"/>
        <end position="33"/>
    </location>
</feature>
<evidence type="ECO:0000313" key="2">
    <source>
        <dbReference type="EMBL" id="TDP71426.1"/>
    </source>
</evidence>
<dbReference type="InterPro" id="IPR012902">
    <property type="entry name" value="N_methyl_site"/>
</dbReference>
<organism evidence="2 3">
    <name type="scientific">Roseateles toxinivorans</name>
    <dbReference type="NCBI Taxonomy" id="270368"/>
    <lineage>
        <taxon>Bacteria</taxon>
        <taxon>Pseudomonadati</taxon>
        <taxon>Pseudomonadota</taxon>
        <taxon>Betaproteobacteria</taxon>
        <taxon>Burkholderiales</taxon>
        <taxon>Sphaerotilaceae</taxon>
        <taxon>Roseateles</taxon>
    </lineage>
</organism>
<name>A0A4R6QMQ8_9BURK</name>
<dbReference type="EMBL" id="SNXS01000003">
    <property type="protein sequence ID" value="TDP71426.1"/>
    <property type="molecule type" value="Genomic_DNA"/>
</dbReference>
<dbReference type="AlphaFoldDB" id="A0A4R6QMQ8"/>
<evidence type="ECO:0000256" key="1">
    <source>
        <dbReference type="SAM" id="Phobius"/>
    </source>
</evidence>
<keyword evidence="1" id="KW-1133">Transmembrane helix</keyword>
<sequence length="149" mass="16139">MPLRAHQRGISLLEVIVALVILSSFGAALFVWAGQTLQIATRAQVLQQEAELERNVSEHAASINPAATSEGRLDTPTHRFAWKATAILGPVDHVRHPQGLSPYQVGLYKLSYIVTENDTNKVVLTSEREAAGFLQVRPRGSGGPMGFGL</sequence>
<keyword evidence="3" id="KW-1185">Reference proteome</keyword>
<dbReference type="RefSeq" id="WP_133701201.1">
    <property type="nucleotide sequence ID" value="NZ_SNXS01000003.1"/>
</dbReference>
<keyword evidence="1" id="KW-0812">Transmembrane</keyword>
<keyword evidence="1" id="KW-0472">Membrane</keyword>